<comment type="caution">
    <text evidence="1">The sequence shown here is derived from an EMBL/GenBank/DDBJ whole genome shotgun (WGS) entry which is preliminary data.</text>
</comment>
<reference evidence="1 2" key="1">
    <citation type="journal article" date="2023" name="Science">
        <title>Complex scaffold remodeling in plant triterpene biosynthesis.</title>
        <authorList>
            <person name="De La Pena R."/>
            <person name="Hodgson H."/>
            <person name="Liu J.C."/>
            <person name="Stephenson M.J."/>
            <person name="Martin A.C."/>
            <person name="Owen C."/>
            <person name="Harkess A."/>
            <person name="Leebens-Mack J."/>
            <person name="Jimenez L.E."/>
            <person name="Osbourn A."/>
            <person name="Sattely E.S."/>
        </authorList>
    </citation>
    <scope>NUCLEOTIDE SEQUENCE [LARGE SCALE GENOMIC DNA]</scope>
    <source>
        <strain evidence="2">cv. JPN11</strain>
        <tissue evidence="1">Leaf</tissue>
    </source>
</reference>
<organism evidence="1 2">
    <name type="scientific">Melia azedarach</name>
    <name type="common">Chinaberry tree</name>
    <dbReference type="NCBI Taxonomy" id="155640"/>
    <lineage>
        <taxon>Eukaryota</taxon>
        <taxon>Viridiplantae</taxon>
        <taxon>Streptophyta</taxon>
        <taxon>Embryophyta</taxon>
        <taxon>Tracheophyta</taxon>
        <taxon>Spermatophyta</taxon>
        <taxon>Magnoliopsida</taxon>
        <taxon>eudicotyledons</taxon>
        <taxon>Gunneridae</taxon>
        <taxon>Pentapetalae</taxon>
        <taxon>rosids</taxon>
        <taxon>malvids</taxon>
        <taxon>Sapindales</taxon>
        <taxon>Meliaceae</taxon>
        <taxon>Melia</taxon>
    </lineage>
</organism>
<evidence type="ECO:0000313" key="2">
    <source>
        <dbReference type="Proteomes" id="UP001164539"/>
    </source>
</evidence>
<accession>A0ACC1XV87</accession>
<name>A0ACC1XV87_MELAZ</name>
<proteinExistence type="predicted"/>
<dbReference type="Proteomes" id="UP001164539">
    <property type="component" value="Chromosome 7"/>
</dbReference>
<gene>
    <name evidence="1" type="ORF">OWV82_013283</name>
</gene>
<evidence type="ECO:0000313" key="1">
    <source>
        <dbReference type="EMBL" id="KAJ4714863.1"/>
    </source>
</evidence>
<sequence>MKGANLFINLQIQVLFVVVSLFACSSSLKIGETCSPNSACDAGLTCQTCPANGSTRPRCARIQPLNPTSKVKGLPFNKYSWLTTHNSYSLLGARPAIGPILVSPRNQEDTVTDQLKHFNFDAKIERKLMELEGSCWTCMTSTMIFGYVTLLVANVTTSQHFNLQLMCLKRSKHFYKQTRLRLSLFLLRIMCHPHKASQRFSEHPGLSQYMFPVSKMPKNGGDWPTVDDMVKQNQRLVVYTSESNKEASEGIAYQWRYVVENQYGDEGMIAGSCPKRAESSSMNTKAISLVFQNYFPTAPNVTESCVDNSAPLTKMMNTCYEAAGKRWPNFIAVDFYQRSDGGGAPEATDEANGHLTCGCDNIAYCKENATFGTCDVPPIAPPPPATAGTTSDSSPKPSENSSSSVHMNGRPVLQWLFGIVLASTLVLWLSC</sequence>
<keyword evidence="2" id="KW-1185">Reference proteome</keyword>
<dbReference type="EMBL" id="CM051400">
    <property type="protein sequence ID" value="KAJ4714863.1"/>
    <property type="molecule type" value="Genomic_DNA"/>
</dbReference>
<protein>
    <submittedName>
        <fullName evidence="1">PI-PLC X domain-containing protein family</fullName>
    </submittedName>
</protein>